<reference evidence="1" key="1">
    <citation type="submission" date="2014-11" db="EMBL/GenBank/DDBJ databases">
        <authorList>
            <person name="Amaro Gonzalez C."/>
        </authorList>
    </citation>
    <scope>NUCLEOTIDE SEQUENCE</scope>
</reference>
<proteinExistence type="predicted"/>
<name>A0A0E9W0T7_ANGAN</name>
<reference evidence="1" key="2">
    <citation type="journal article" date="2015" name="Fish Shellfish Immunol.">
        <title>Early steps in the European eel (Anguilla anguilla)-Vibrio vulnificus interaction in the gills: Role of the RtxA13 toxin.</title>
        <authorList>
            <person name="Callol A."/>
            <person name="Pajuelo D."/>
            <person name="Ebbesson L."/>
            <person name="Teles M."/>
            <person name="MacKenzie S."/>
            <person name="Amaro C."/>
        </authorList>
    </citation>
    <scope>NUCLEOTIDE SEQUENCE</scope>
</reference>
<organism evidence="1">
    <name type="scientific">Anguilla anguilla</name>
    <name type="common">European freshwater eel</name>
    <name type="synonym">Muraena anguilla</name>
    <dbReference type="NCBI Taxonomy" id="7936"/>
    <lineage>
        <taxon>Eukaryota</taxon>
        <taxon>Metazoa</taxon>
        <taxon>Chordata</taxon>
        <taxon>Craniata</taxon>
        <taxon>Vertebrata</taxon>
        <taxon>Euteleostomi</taxon>
        <taxon>Actinopterygii</taxon>
        <taxon>Neopterygii</taxon>
        <taxon>Teleostei</taxon>
        <taxon>Anguilliformes</taxon>
        <taxon>Anguillidae</taxon>
        <taxon>Anguilla</taxon>
    </lineage>
</organism>
<sequence>MSLSKIFTSVTVKRLRCRQQPTVNFN</sequence>
<dbReference type="EMBL" id="GBXM01024651">
    <property type="protein sequence ID" value="JAH83926.1"/>
    <property type="molecule type" value="Transcribed_RNA"/>
</dbReference>
<accession>A0A0E9W0T7</accession>
<protein>
    <submittedName>
        <fullName evidence="1">Uncharacterized protein</fullName>
    </submittedName>
</protein>
<dbReference type="AlphaFoldDB" id="A0A0E9W0T7"/>
<evidence type="ECO:0000313" key="1">
    <source>
        <dbReference type="EMBL" id="JAH83926.1"/>
    </source>
</evidence>